<organism evidence="4 5">
    <name type="scientific">Nocardioides antri</name>
    <dbReference type="NCBI Taxonomy" id="2607659"/>
    <lineage>
        <taxon>Bacteria</taxon>
        <taxon>Bacillati</taxon>
        <taxon>Actinomycetota</taxon>
        <taxon>Actinomycetes</taxon>
        <taxon>Propionibacteriales</taxon>
        <taxon>Nocardioidaceae</taxon>
        <taxon>Nocardioides</taxon>
    </lineage>
</organism>
<comment type="subcellular location">
    <subcellularLocation>
        <location evidence="1">Cell membrane</location>
        <topology evidence="1">Multi-pass membrane protein</topology>
    </subcellularLocation>
</comment>
<dbReference type="SUPFAM" id="SSF51735">
    <property type="entry name" value="NAD(P)-binding Rossmann-fold domains"/>
    <property type="match status" value="1"/>
</dbReference>
<evidence type="ECO:0000259" key="3">
    <source>
        <dbReference type="PROSITE" id="PS51201"/>
    </source>
</evidence>
<dbReference type="GO" id="GO:0006813">
    <property type="term" value="P:potassium ion transport"/>
    <property type="evidence" value="ECO:0007669"/>
    <property type="project" value="InterPro"/>
</dbReference>
<name>A0A5B1M1N2_9ACTN</name>
<dbReference type="InterPro" id="IPR013099">
    <property type="entry name" value="K_chnl_dom"/>
</dbReference>
<protein>
    <submittedName>
        <fullName evidence="4">Potassium channel family protein</fullName>
    </submittedName>
</protein>
<dbReference type="Pfam" id="PF02254">
    <property type="entry name" value="TrkA_N"/>
    <property type="match status" value="1"/>
</dbReference>
<dbReference type="PANTHER" id="PTHR43833">
    <property type="entry name" value="POTASSIUM CHANNEL PROTEIN 2-RELATED-RELATED"/>
    <property type="match status" value="1"/>
</dbReference>
<evidence type="ECO:0000313" key="4">
    <source>
        <dbReference type="EMBL" id="KAA1426556.1"/>
    </source>
</evidence>
<feature type="transmembrane region" description="Helical" evidence="2">
    <location>
        <begin position="29"/>
        <end position="49"/>
    </location>
</feature>
<dbReference type="Proteomes" id="UP000324351">
    <property type="component" value="Unassembled WGS sequence"/>
</dbReference>
<dbReference type="InterPro" id="IPR050721">
    <property type="entry name" value="Trk_Ktr_HKT_K-transport"/>
</dbReference>
<dbReference type="Gene3D" id="3.40.50.720">
    <property type="entry name" value="NAD(P)-binding Rossmann-like Domain"/>
    <property type="match status" value="1"/>
</dbReference>
<dbReference type="AlphaFoldDB" id="A0A5B1M1N2"/>
<dbReference type="SUPFAM" id="SSF81324">
    <property type="entry name" value="Voltage-gated potassium channels"/>
    <property type="match status" value="1"/>
</dbReference>
<dbReference type="EMBL" id="VUJW01000008">
    <property type="protein sequence ID" value="KAA1426556.1"/>
    <property type="molecule type" value="Genomic_DNA"/>
</dbReference>
<dbReference type="GO" id="GO:0034220">
    <property type="term" value="P:monoatomic ion transmembrane transport"/>
    <property type="evidence" value="ECO:0007669"/>
    <property type="project" value="UniProtKB-KW"/>
</dbReference>
<reference evidence="4 5" key="2">
    <citation type="submission" date="2019-09" db="EMBL/GenBank/DDBJ databases">
        <authorList>
            <person name="Jin C."/>
        </authorList>
    </citation>
    <scope>NUCLEOTIDE SEQUENCE [LARGE SCALE GENOMIC DNA]</scope>
    <source>
        <strain evidence="4 5">BN140041</strain>
    </source>
</reference>
<reference evidence="4 5" key="1">
    <citation type="submission" date="2019-09" db="EMBL/GenBank/DDBJ databases">
        <title>Nocardioides panacisoli sp. nov., isolated from the soil of a ginseng field.</title>
        <authorList>
            <person name="Cho C."/>
        </authorList>
    </citation>
    <scope>NUCLEOTIDE SEQUENCE [LARGE SCALE GENOMIC DNA]</scope>
    <source>
        <strain evidence="4 5">BN140041</strain>
    </source>
</reference>
<evidence type="ECO:0000256" key="1">
    <source>
        <dbReference type="ARBA" id="ARBA00004651"/>
    </source>
</evidence>
<dbReference type="RefSeq" id="WP_149751138.1">
    <property type="nucleotide sequence ID" value="NZ_VUJW01000008.1"/>
</dbReference>
<dbReference type="InterPro" id="IPR036291">
    <property type="entry name" value="NAD(P)-bd_dom_sf"/>
</dbReference>
<keyword evidence="4" id="KW-0813">Transport</keyword>
<dbReference type="GO" id="GO:0005886">
    <property type="term" value="C:plasma membrane"/>
    <property type="evidence" value="ECO:0007669"/>
    <property type="project" value="UniProtKB-SubCell"/>
</dbReference>
<gene>
    <name evidence="4" type="ORF">F0U47_14295</name>
</gene>
<dbReference type="PANTHER" id="PTHR43833:SF9">
    <property type="entry name" value="POTASSIUM CHANNEL PROTEIN YUGO-RELATED"/>
    <property type="match status" value="1"/>
</dbReference>
<feature type="domain" description="RCK N-terminal" evidence="3">
    <location>
        <begin position="142"/>
        <end position="262"/>
    </location>
</feature>
<dbReference type="InterPro" id="IPR003148">
    <property type="entry name" value="RCK_N"/>
</dbReference>
<evidence type="ECO:0000313" key="5">
    <source>
        <dbReference type="Proteomes" id="UP000324351"/>
    </source>
</evidence>
<evidence type="ECO:0000256" key="2">
    <source>
        <dbReference type="SAM" id="Phobius"/>
    </source>
</evidence>
<keyword evidence="2" id="KW-1133">Transmembrane helix</keyword>
<dbReference type="Pfam" id="PF07885">
    <property type="entry name" value="Ion_trans_2"/>
    <property type="match status" value="1"/>
</dbReference>
<comment type="caution">
    <text evidence="4">The sequence shown here is derived from an EMBL/GenBank/DDBJ whole genome shotgun (WGS) entry which is preliminary data.</text>
</comment>
<proteinExistence type="predicted"/>
<sequence>MRAPLSPDADQATSLVALPERERSPWWELGRRILAAFGILAGTVVLVMIDRGGYRDSGDATTANPFGTVSLVDAIYYTTVTLSTTGYGDIAPVSDQARLVNAFVITPARIAFLVLLIGTTLEVLAQRGREMFRIARWRKHMGHHVVVIGYGTKGRSAVDTLVNNGLDRESVVVVDPSPEALAEAHADQLAVVTGDATRREVLRRAGVATADQVIVTTDRDDTNVLATLTVRQLNPDTFIVAAVREQENAPLIRQSGANSVIISADAVGRLLGLSTLSPTLGTVMEDLLTYGGEGLEVAERELLVNEVGVPPQSLPDQVIAVVRDEKVYRYFDPVVTLLARGDRLVVVRPAKELPWAPRPGTHNEDFASDDHED</sequence>
<dbReference type="Gene3D" id="1.10.287.70">
    <property type="match status" value="1"/>
</dbReference>
<feature type="transmembrane region" description="Helical" evidence="2">
    <location>
        <begin position="102"/>
        <end position="124"/>
    </location>
</feature>
<accession>A0A5B1M1N2</accession>
<keyword evidence="4" id="KW-0407">Ion channel</keyword>
<keyword evidence="2" id="KW-0812">Transmembrane</keyword>
<dbReference type="PROSITE" id="PS51201">
    <property type="entry name" value="RCK_N"/>
    <property type="match status" value="1"/>
</dbReference>
<keyword evidence="4" id="KW-0406">Ion transport</keyword>
<keyword evidence="5" id="KW-1185">Reference proteome</keyword>
<keyword evidence="2" id="KW-0472">Membrane</keyword>